<keyword evidence="5" id="KW-1185">Reference proteome</keyword>
<feature type="domain" description="Thioesterase TesA-like" evidence="3">
    <location>
        <begin position="31"/>
        <end position="254"/>
    </location>
</feature>
<dbReference type="RefSeq" id="WP_124542213.1">
    <property type="nucleotide sequence ID" value="NZ_QUSW01000006.1"/>
</dbReference>
<gene>
    <name evidence="4" type="ORF">DZC73_20280</name>
</gene>
<reference evidence="4 5" key="2">
    <citation type="submission" date="2018-12" db="EMBL/GenBank/DDBJ databases">
        <title>Rhizobacter gummiphilus sp. nov., a rubber-degrading bacterium isolated from the soil of a botanical garden in Japan.</title>
        <authorList>
            <person name="Shunsuke S.S."/>
        </authorList>
    </citation>
    <scope>NUCLEOTIDE SEQUENCE [LARGE SCALE GENOMIC DNA]</scope>
    <source>
        <strain evidence="4 5">S-16</strain>
    </source>
</reference>
<dbReference type="SMART" id="SM00824">
    <property type="entry name" value="PKS_TE"/>
    <property type="match status" value="1"/>
</dbReference>
<evidence type="ECO:0000259" key="3">
    <source>
        <dbReference type="SMART" id="SM00824"/>
    </source>
</evidence>
<reference evidence="4 5" key="1">
    <citation type="submission" date="2018-08" db="EMBL/GenBank/DDBJ databases">
        <authorList>
            <person name="Khan S.A."/>
            <person name="Jeon C.O."/>
            <person name="Chun B.H."/>
            <person name="Jeong S.E."/>
        </authorList>
    </citation>
    <scope>NUCLEOTIDE SEQUENCE [LARGE SCALE GENOMIC DNA]</scope>
    <source>
        <strain evidence="4 5">S-16</strain>
    </source>
</reference>
<dbReference type="Gene3D" id="3.40.50.1820">
    <property type="entry name" value="alpha/beta hydrolase"/>
    <property type="match status" value="1"/>
</dbReference>
<dbReference type="OrthoDB" id="8480037at2"/>
<evidence type="ECO:0000256" key="2">
    <source>
        <dbReference type="ARBA" id="ARBA00022801"/>
    </source>
</evidence>
<organism evidence="4 5">
    <name type="scientific">Piscinibacter terrae</name>
    <dbReference type="NCBI Taxonomy" id="2496871"/>
    <lineage>
        <taxon>Bacteria</taxon>
        <taxon>Pseudomonadati</taxon>
        <taxon>Pseudomonadota</taxon>
        <taxon>Betaproteobacteria</taxon>
        <taxon>Burkholderiales</taxon>
        <taxon>Sphaerotilaceae</taxon>
        <taxon>Piscinibacter</taxon>
    </lineage>
</organism>
<keyword evidence="2" id="KW-0378">Hydrolase</keyword>
<evidence type="ECO:0000313" key="5">
    <source>
        <dbReference type="Proteomes" id="UP000267464"/>
    </source>
</evidence>
<dbReference type="EMBL" id="QUSW01000006">
    <property type="protein sequence ID" value="RQP22648.1"/>
    <property type="molecule type" value="Genomic_DNA"/>
</dbReference>
<dbReference type="Pfam" id="PF00975">
    <property type="entry name" value="Thioesterase"/>
    <property type="match status" value="1"/>
</dbReference>
<evidence type="ECO:0000256" key="1">
    <source>
        <dbReference type="ARBA" id="ARBA00007169"/>
    </source>
</evidence>
<dbReference type="InterPro" id="IPR029058">
    <property type="entry name" value="AB_hydrolase_fold"/>
</dbReference>
<dbReference type="Proteomes" id="UP000267464">
    <property type="component" value="Unassembled WGS sequence"/>
</dbReference>
<dbReference type="InterPro" id="IPR001031">
    <property type="entry name" value="Thioesterase"/>
</dbReference>
<dbReference type="PANTHER" id="PTHR11487">
    <property type="entry name" value="THIOESTERASE"/>
    <property type="match status" value="1"/>
</dbReference>
<dbReference type="PANTHER" id="PTHR11487:SF0">
    <property type="entry name" value="S-ACYL FATTY ACID SYNTHASE THIOESTERASE, MEDIUM CHAIN"/>
    <property type="match status" value="1"/>
</dbReference>
<dbReference type="GO" id="GO:0008610">
    <property type="term" value="P:lipid biosynthetic process"/>
    <property type="evidence" value="ECO:0007669"/>
    <property type="project" value="TreeGrafter"/>
</dbReference>
<dbReference type="AlphaFoldDB" id="A0A3N7HKM0"/>
<sequence>MLDQMAMPGVQAGLRWIKRFAPNPTARIRLLCLPYAGAGPSVFRGWPRLMDSRIEVMAGQLPGREARLREPFAQSAQEITQALAGELLRLCPHEPLAVFGHSMGSILAYDLARRLKEQHGWRVKALIVSGRQPPHVVFGGDFHSRPEPEFIAEIQRLNGTPSAIFGDAEMRNLVLPVLRADYRVIETYEARRGGLLDCPMVSCTSDRDEDAPRERMNLWQSLSSGPFEAWDFIGDHFFLKDQAADLTARLNRYLLAPGAIA</sequence>
<protein>
    <submittedName>
        <fullName evidence="4">Thioesterase</fullName>
    </submittedName>
</protein>
<dbReference type="SUPFAM" id="SSF53474">
    <property type="entry name" value="alpha/beta-Hydrolases"/>
    <property type="match status" value="1"/>
</dbReference>
<name>A0A3N7HKM0_9BURK</name>
<evidence type="ECO:0000313" key="4">
    <source>
        <dbReference type="EMBL" id="RQP22648.1"/>
    </source>
</evidence>
<comment type="caution">
    <text evidence="4">The sequence shown here is derived from an EMBL/GenBank/DDBJ whole genome shotgun (WGS) entry which is preliminary data.</text>
</comment>
<dbReference type="InterPro" id="IPR012223">
    <property type="entry name" value="TEII"/>
</dbReference>
<dbReference type="InterPro" id="IPR020802">
    <property type="entry name" value="TesA-like"/>
</dbReference>
<accession>A0A3N7HKM0</accession>
<proteinExistence type="inferred from homology"/>
<comment type="similarity">
    <text evidence="1">Belongs to the thioesterase family.</text>
</comment>
<dbReference type="GO" id="GO:0016787">
    <property type="term" value="F:hydrolase activity"/>
    <property type="evidence" value="ECO:0007669"/>
    <property type="project" value="UniProtKB-KW"/>
</dbReference>